<dbReference type="PROSITE" id="PS51318">
    <property type="entry name" value="TAT"/>
    <property type="match status" value="1"/>
</dbReference>
<dbReference type="PANTHER" id="PTHR40081:SF1">
    <property type="entry name" value="TAT PATHWAY SIGNAL SEQUENCE DOMAIN PROTEIN"/>
    <property type="match status" value="1"/>
</dbReference>
<keyword evidence="1" id="KW-0732">Signal</keyword>
<dbReference type="InterPro" id="IPR006311">
    <property type="entry name" value="TAT_signal"/>
</dbReference>
<protein>
    <recommendedName>
        <fullName evidence="7">Tat pathway signal sequence domain protein</fullName>
    </recommendedName>
</protein>
<dbReference type="InterPro" id="IPR048329">
    <property type="entry name" value="PcRGLX_1st"/>
</dbReference>
<dbReference type="Pfam" id="PF21345">
    <property type="entry name" value="PcRGLX_2nd"/>
    <property type="match status" value="1"/>
</dbReference>
<dbReference type="InterPro" id="IPR048331">
    <property type="entry name" value="PcRGLX/YetA_3rd"/>
</dbReference>
<dbReference type="EMBL" id="CP073767">
    <property type="protein sequence ID" value="UWZ58764.1"/>
    <property type="molecule type" value="Genomic_DNA"/>
</dbReference>
<keyword evidence="6" id="KW-1185">Reference proteome</keyword>
<organism evidence="5 6">
    <name type="scientific">Dactylosporangium aurantiacum</name>
    <dbReference type="NCBI Taxonomy" id="35754"/>
    <lineage>
        <taxon>Bacteria</taxon>
        <taxon>Bacillati</taxon>
        <taxon>Actinomycetota</taxon>
        <taxon>Actinomycetes</taxon>
        <taxon>Micromonosporales</taxon>
        <taxon>Micromonosporaceae</taxon>
        <taxon>Dactylosporangium</taxon>
    </lineage>
</organism>
<name>A0A9Q9MJ93_9ACTN</name>
<evidence type="ECO:0000259" key="3">
    <source>
        <dbReference type="Pfam" id="PF21345"/>
    </source>
</evidence>
<accession>A0A9Q9MJ93</accession>
<reference evidence="5" key="1">
    <citation type="submission" date="2021-04" db="EMBL/GenBank/DDBJ databases">
        <title>Dactylosporangium aurantiacum NRRL B-8018 full assembly.</title>
        <authorList>
            <person name="Hartkoorn R.C."/>
            <person name="Beaudoing E."/>
            <person name="Hot D."/>
        </authorList>
    </citation>
    <scope>NUCLEOTIDE SEQUENCE</scope>
    <source>
        <strain evidence="5">NRRL B-8018</strain>
    </source>
</reference>
<feature type="domain" description="PcRGLX/YetA-like C-terminal alpha/alpha toroid" evidence="4">
    <location>
        <begin position="497"/>
        <end position="905"/>
    </location>
</feature>
<feature type="domain" description="PcRGLX/YetA-like N-terminal RIFT barrel" evidence="2">
    <location>
        <begin position="46"/>
        <end position="126"/>
    </location>
</feature>
<dbReference type="RefSeq" id="WP_033360710.1">
    <property type="nucleotide sequence ID" value="NZ_CP073767.1"/>
</dbReference>
<evidence type="ECO:0000259" key="2">
    <source>
        <dbReference type="Pfam" id="PF19501"/>
    </source>
</evidence>
<dbReference type="OrthoDB" id="262615at2"/>
<evidence type="ECO:0008006" key="7">
    <source>
        <dbReference type="Google" id="ProtNLM"/>
    </source>
</evidence>
<dbReference type="KEGG" id="daur:Daura_22895"/>
<proteinExistence type="predicted"/>
<gene>
    <name evidence="5" type="ORF">Daura_22895</name>
</gene>
<feature type="domain" description="PcRGLX/YetA-like central beta-sandwich" evidence="3">
    <location>
        <begin position="137"/>
        <end position="491"/>
    </location>
</feature>
<feature type="signal peptide" evidence="1">
    <location>
        <begin position="1"/>
        <end position="25"/>
    </location>
</feature>
<sequence>MAQISRRTMLVAAAGAAATIPLARAGAAAAAPPADPSATFTGHAPVPLRWLENGTPAELAAGTTWGVPWPRGAFPPDQRFALTGDGGTAVPVQTWPTAYWPDGSVKWTAHAISGAAPRAGGYQLAAGVPAAPATPVIVQTGGRIVVDTGVITVAFNRSGATVVDAIRRGDTVIARNGRLVASVQDKPGGDLPATLKTEAFNGTVDAVTVEQRGPVRAVVRVEGRHQQGRRRWLPFVVRFYLYAGSDAIRVVHTFVFDGNGQQDFINGLGVQFTVPMRGELYNRHVRLAGAGNGVLAEAVQGITGLRRDPGAAVRQAQYEGRLTPDVATWDTRVTTRLQYVPAFGDYSLRQLTANGFEIVKRTKPGHTWIRVDGGTRAAGLGYVGTPSGGLAFGMRNFWQLHPTELEIGGAATDNAQATIWMWSPRAGAMDLRFYHDGMGQDTYPEQLEGLEITYEDYEPGFGSPHGVARTTELMFWALAATPTAERFAQLAAATSTPPLLVSSPQHNHSAGVFGTWTPVDRSVPAKAALEDKLERLHRYHVGQVDQRNWYGFWDYGDIMHTYDTTRHVWRYDVGGYAWDNSELSTDLWLWYQYLRSGDATAFRFAEAMTRHTSEVDMYHVGKYAGLGTRHGVLHWADSAKQVRISNAGYKRFLYFLTADERLGDVLHSLVDADKTFLALDPIRKIRTGPYTPDPKALSVSTTTDWGSLALAWLTEWERGGDPIARTKLLNGASTIAALPNGWAQGNDPKYNLADGRYAPMTERSVAVGALGSVFGLIELMTELIALVDDPVVKQQWVTFCRLYNAPAADQIAATGTAWGNLNLGQAYARATAYAAAKLGDAELAKRAWKELRAGAAGYPETNTFTARRIEAPAVLNPVDEADVSVNASAQYGLAVFQCLALIGEHI</sequence>
<dbReference type="PANTHER" id="PTHR40081">
    <property type="entry name" value="CONCANAVALIN A-LIKE LECTIN/GLUCANASE"/>
    <property type="match status" value="1"/>
</dbReference>
<evidence type="ECO:0000313" key="5">
    <source>
        <dbReference type="EMBL" id="UWZ58764.1"/>
    </source>
</evidence>
<dbReference type="InterPro" id="IPR045793">
    <property type="entry name" value="PcRGLX/YetA-like"/>
</dbReference>
<dbReference type="Proteomes" id="UP001058003">
    <property type="component" value="Chromosome"/>
</dbReference>
<evidence type="ECO:0000259" key="4">
    <source>
        <dbReference type="Pfam" id="PF21346"/>
    </source>
</evidence>
<evidence type="ECO:0000313" key="6">
    <source>
        <dbReference type="Proteomes" id="UP001058003"/>
    </source>
</evidence>
<evidence type="ECO:0000256" key="1">
    <source>
        <dbReference type="SAM" id="SignalP"/>
    </source>
</evidence>
<dbReference type="Pfam" id="PF19501">
    <property type="entry name" value="PcRGLX_1st"/>
    <property type="match status" value="1"/>
</dbReference>
<feature type="chain" id="PRO_5040507085" description="Tat pathway signal sequence domain protein" evidence="1">
    <location>
        <begin position="26"/>
        <end position="906"/>
    </location>
</feature>
<dbReference type="Pfam" id="PF21346">
    <property type="entry name" value="PcRGLX_3rd"/>
    <property type="match status" value="1"/>
</dbReference>
<dbReference type="InterPro" id="IPR048330">
    <property type="entry name" value="PcRGLX/YetA_2nd"/>
</dbReference>
<dbReference type="AlphaFoldDB" id="A0A9Q9MJ93"/>